<evidence type="ECO:0000256" key="8">
    <source>
        <dbReference type="SAM" id="SignalP"/>
    </source>
</evidence>
<organism evidence="9 10">
    <name type="scientific">Rhodanobacter glycinis</name>
    <dbReference type="NCBI Taxonomy" id="582702"/>
    <lineage>
        <taxon>Bacteria</taxon>
        <taxon>Pseudomonadati</taxon>
        <taxon>Pseudomonadota</taxon>
        <taxon>Gammaproteobacteria</taxon>
        <taxon>Lysobacterales</taxon>
        <taxon>Rhodanobacteraceae</taxon>
        <taxon>Rhodanobacter</taxon>
    </lineage>
</organism>
<evidence type="ECO:0000313" key="10">
    <source>
        <dbReference type="Proteomes" id="UP000198725"/>
    </source>
</evidence>
<feature type="chain" id="PRO_5011716379" evidence="8">
    <location>
        <begin position="35"/>
        <end position="460"/>
    </location>
</feature>
<evidence type="ECO:0000313" key="9">
    <source>
        <dbReference type="EMBL" id="SFK65892.1"/>
    </source>
</evidence>
<dbReference type="EMBL" id="FOSR01000005">
    <property type="protein sequence ID" value="SFK65892.1"/>
    <property type="molecule type" value="Genomic_DNA"/>
</dbReference>
<dbReference type="PANTHER" id="PTHR35093">
    <property type="entry name" value="OUTER MEMBRANE PROTEIN NMB0088-RELATED"/>
    <property type="match status" value="1"/>
</dbReference>
<comment type="similarity">
    <text evidence="2">Belongs to the OmpP1/FadL family.</text>
</comment>
<keyword evidence="4" id="KW-0812">Transmembrane</keyword>
<name>A0A1I4BAQ6_9GAMM</name>
<protein>
    <submittedName>
        <fullName evidence="9">Long-chain fatty acid transport protein</fullName>
    </submittedName>
</protein>
<keyword evidence="5 8" id="KW-0732">Signal</keyword>
<keyword evidence="3" id="KW-1134">Transmembrane beta strand</keyword>
<reference evidence="10" key="1">
    <citation type="submission" date="2016-10" db="EMBL/GenBank/DDBJ databases">
        <authorList>
            <person name="Varghese N."/>
            <person name="Submissions S."/>
        </authorList>
    </citation>
    <scope>NUCLEOTIDE SEQUENCE [LARGE SCALE GENOMIC DNA]</scope>
    <source>
        <strain evidence="10">MO64</strain>
    </source>
</reference>
<keyword evidence="6" id="KW-0472">Membrane</keyword>
<gene>
    <name evidence="9" type="ORF">SAMN05192579_10518</name>
</gene>
<evidence type="ECO:0000256" key="4">
    <source>
        <dbReference type="ARBA" id="ARBA00022692"/>
    </source>
</evidence>
<keyword evidence="10" id="KW-1185">Reference proteome</keyword>
<dbReference type="AlphaFoldDB" id="A0A1I4BAQ6"/>
<evidence type="ECO:0000256" key="3">
    <source>
        <dbReference type="ARBA" id="ARBA00022452"/>
    </source>
</evidence>
<feature type="signal peptide" evidence="8">
    <location>
        <begin position="1"/>
        <end position="34"/>
    </location>
</feature>
<dbReference type="GO" id="GO:0015483">
    <property type="term" value="F:long-chain fatty acid transporting porin activity"/>
    <property type="evidence" value="ECO:0007669"/>
    <property type="project" value="TreeGrafter"/>
</dbReference>
<dbReference type="Gene3D" id="2.40.160.60">
    <property type="entry name" value="Outer membrane protein transport protein (OMPP1/FadL/TodX)"/>
    <property type="match status" value="1"/>
</dbReference>
<sequence length="460" mass="49615">MKRLKHRPTIHPSIKAGLALSIATALAVPLTAHAASFQLPTTSAAGWGRVSAGGSLYPNDPTAAFNNPAAMVFFGAPTLQVTATGIRPSAEFRGSFRDQQGKPVSGNNPNGFGKFEPFPNIAFVAPINDRFALGASLSVPYGLVSKYNPTWQGRYFGTKTSLQSVALSFSAAFKVNDEFSLGLGIMGQRTKAQLNSIIDTTGAANTIVGAPLFVPQTADEQLNVNVKKKFAFGYFGGLVWKPTQWDTFDLTYHSRVKNNMTGNYQIYGGDEGKSLIGLAPVLDPSLPTIKTDGPASASARLDSPAYASVDWVHVVNSRFTLSATAQWTDWSSFGVLTLKSGSETLVSLPQKYKDSWFYSLGGEYHINPAWTLRAGIGYDQTPTNIVSRDPRIPDGTRRIVGVGVGYRASKAMSFDFAYQHQFVKDTPVHMKNQNLLGAGTMDGVFQDHGDVLSLAGTYQF</sequence>
<evidence type="ECO:0000256" key="7">
    <source>
        <dbReference type="ARBA" id="ARBA00023237"/>
    </source>
</evidence>
<dbReference type="Proteomes" id="UP000198725">
    <property type="component" value="Unassembled WGS sequence"/>
</dbReference>
<dbReference type="InterPro" id="IPR005017">
    <property type="entry name" value="OMPP1/FadL/TodX"/>
</dbReference>
<evidence type="ECO:0000256" key="1">
    <source>
        <dbReference type="ARBA" id="ARBA00004571"/>
    </source>
</evidence>
<dbReference type="SUPFAM" id="SSF56935">
    <property type="entry name" value="Porins"/>
    <property type="match status" value="1"/>
</dbReference>
<dbReference type="Pfam" id="PF03349">
    <property type="entry name" value="Toluene_X"/>
    <property type="match status" value="1"/>
</dbReference>
<comment type="subcellular location">
    <subcellularLocation>
        <location evidence="1">Cell outer membrane</location>
        <topology evidence="1">Multi-pass membrane protein</topology>
    </subcellularLocation>
</comment>
<evidence type="ECO:0000256" key="5">
    <source>
        <dbReference type="ARBA" id="ARBA00022729"/>
    </source>
</evidence>
<keyword evidence="7" id="KW-0998">Cell outer membrane</keyword>
<dbReference type="PANTHER" id="PTHR35093:SF3">
    <property type="entry name" value="LONG-CHAIN FATTY ACID TRANSPORT PROTEIN"/>
    <property type="match status" value="1"/>
</dbReference>
<dbReference type="RefSeq" id="WP_008207469.1">
    <property type="nucleotide sequence ID" value="NZ_FOSR01000005.1"/>
</dbReference>
<dbReference type="GO" id="GO:0009279">
    <property type="term" value="C:cell outer membrane"/>
    <property type="evidence" value="ECO:0007669"/>
    <property type="project" value="UniProtKB-SubCell"/>
</dbReference>
<evidence type="ECO:0000256" key="2">
    <source>
        <dbReference type="ARBA" id="ARBA00008163"/>
    </source>
</evidence>
<proteinExistence type="inferred from homology"/>
<accession>A0A1I4BAQ6</accession>
<evidence type="ECO:0000256" key="6">
    <source>
        <dbReference type="ARBA" id="ARBA00023136"/>
    </source>
</evidence>